<dbReference type="AlphaFoldDB" id="A0A837HUA2"/>
<organism evidence="1 2">
    <name type="scientific">Candidatus Yanofskybacteria bacterium GW2011_GWD1_39_16</name>
    <dbReference type="NCBI Taxonomy" id="1619030"/>
    <lineage>
        <taxon>Bacteria</taxon>
        <taxon>Candidatus Yanofskyibacteriota</taxon>
    </lineage>
</organism>
<comment type="caution">
    <text evidence="1">The sequence shown here is derived from an EMBL/GenBank/DDBJ whole genome shotgun (WGS) entry which is preliminary data.</text>
</comment>
<gene>
    <name evidence="1" type="ORF">UT35_C0010G0008</name>
</gene>
<proteinExistence type="predicted"/>
<evidence type="ECO:0000313" key="1">
    <source>
        <dbReference type="EMBL" id="KKR09027.1"/>
    </source>
</evidence>
<accession>A0A837HUA2</accession>
<name>A0A837HUA2_9BACT</name>
<evidence type="ECO:0000313" key="2">
    <source>
        <dbReference type="Proteomes" id="UP000033996"/>
    </source>
</evidence>
<reference evidence="1 2" key="1">
    <citation type="journal article" date="2015" name="Nature">
        <title>rRNA introns, odd ribosomes, and small enigmatic genomes across a large radiation of phyla.</title>
        <authorList>
            <person name="Brown C.T."/>
            <person name="Hug L.A."/>
            <person name="Thomas B.C."/>
            <person name="Sharon I."/>
            <person name="Castelle C.J."/>
            <person name="Singh A."/>
            <person name="Wilkins M.J."/>
            <person name="Williams K.H."/>
            <person name="Banfield J.F."/>
        </authorList>
    </citation>
    <scope>NUCLEOTIDE SEQUENCE [LARGE SCALE GENOMIC DNA]</scope>
</reference>
<dbReference type="EMBL" id="LBWL01000010">
    <property type="protein sequence ID" value="KKR09027.1"/>
    <property type="molecule type" value="Genomic_DNA"/>
</dbReference>
<protein>
    <submittedName>
        <fullName evidence="1">Uncharacterized protein</fullName>
    </submittedName>
</protein>
<sequence length="193" mass="20929">MEAILRLMILKADKLSYIIGGLLSLMISLVGLGAHSSNISGTLDVDLDNTLSGIVEESVAISNTPNQGVKIISIPSSSPNPTKTPRPKIIKKASSKLSGQINNFYVENIDKPQQDISPTPTITPRKVQYSILTTPIPQPVTSVGMIDNSEDQANILFAMGDRIIRYFGVIRDLLIRALLAIVSFMNITELPSK</sequence>
<dbReference type="Proteomes" id="UP000033996">
    <property type="component" value="Unassembled WGS sequence"/>
</dbReference>